<evidence type="ECO:0000313" key="4">
    <source>
        <dbReference type="EMBL" id="AUB84508.1"/>
    </source>
</evidence>
<dbReference type="PANTHER" id="PTHR43022:SF1">
    <property type="entry name" value="PROTEIN SMF"/>
    <property type="match status" value="1"/>
</dbReference>
<dbReference type="KEGG" id="tsy:THSYN_28645"/>
<dbReference type="GO" id="GO:0009294">
    <property type="term" value="P:DNA-mediated transformation"/>
    <property type="evidence" value="ECO:0007669"/>
    <property type="project" value="InterPro"/>
</dbReference>
<gene>
    <name evidence="4" type="ORF">THSYN_28645</name>
</gene>
<dbReference type="SUPFAM" id="SSF102405">
    <property type="entry name" value="MCP/YpsA-like"/>
    <property type="match status" value="1"/>
</dbReference>
<dbReference type="PANTHER" id="PTHR43022">
    <property type="entry name" value="PROTEIN SMF"/>
    <property type="match status" value="1"/>
</dbReference>
<keyword evidence="5" id="KW-1185">Reference proteome</keyword>
<evidence type="ECO:0000256" key="2">
    <source>
        <dbReference type="SAM" id="MobiDB-lite"/>
    </source>
</evidence>
<feature type="domain" description="Smf/DprA SLOG" evidence="3">
    <location>
        <begin position="102"/>
        <end position="301"/>
    </location>
</feature>
<dbReference type="InterPro" id="IPR003488">
    <property type="entry name" value="DprA"/>
</dbReference>
<comment type="similarity">
    <text evidence="1">Belongs to the DprA/Smf family.</text>
</comment>
<reference evidence="4 5" key="1">
    <citation type="submission" date="2017-03" db="EMBL/GenBank/DDBJ databases">
        <title>Complete genome sequence of Candidatus 'Thiodictyon syntrophicum' sp. nov. strain Cad16T, a photolithoautotroph purple sulfur bacterium isolated from an alpine meromictic lake.</title>
        <authorList>
            <person name="Luedin S.M."/>
            <person name="Pothier J.F."/>
            <person name="Danza F."/>
            <person name="Storelli N."/>
            <person name="Wittwer M."/>
            <person name="Tonolla M."/>
        </authorList>
    </citation>
    <scope>NUCLEOTIDE SEQUENCE [LARGE SCALE GENOMIC DNA]</scope>
    <source>
        <strain evidence="4 5">Cad16T</strain>
    </source>
</reference>
<evidence type="ECO:0000313" key="5">
    <source>
        <dbReference type="Proteomes" id="UP000232638"/>
    </source>
</evidence>
<feature type="region of interest" description="Disordered" evidence="2">
    <location>
        <begin position="321"/>
        <end position="363"/>
    </location>
</feature>
<proteinExistence type="inferred from homology"/>
<dbReference type="EMBL" id="CP020370">
    <property type="protein sequence ID" value="AUB84508.1"/>
    <property type="molecule type" value="Genomic_DNA"/>
</dbReference>
<dbReference type="InterPro" id="IPR057666">
    <property type="entry name" value="DrpA_SLOG"/>
</dbReference>
<dbReference type="OrthoDB" id="9785707at2"/>
<sequence>MNDPLSPNTQAILLLTAPLIVGRGKTAADLLTPGQYKRLAQSLREHERQPSDLLGPDAATLCAALGEACAPQIDCERLRALLERGFQLSQALERWHARAIWVVSRADAAYPRRLKSRLKDDAPAILYGCGDPLRLDTGGLAVVGSRQVDEALVEYTEGVGRLVAKAGRTLVSGAARGIDQAAMRGALQAQGQAIGVLADSLETTALNREHRDLLLEERLVLISPYDPAAGFNVGNAMQRNKLIYALADAALVVSSDYKKGGTWAGASEQLQKYRLVPVYVRATGETGQGLQALQQAGALPWPEPQTAEDLIALLSLTVDSPQPPQDRGITAPVAPHPPLPAANTGAESATLSPHPEANASQTRLTPAEELFATVRSLIERMPAPKTEAEIADALNVPAAQAKKWLARLMEEGVVEKTARPVRYRAATGRPVQGRLFG</sequence>
<dbReference type="Pfam" id="PF02481">
    <property type="entry name" value="DNA_processg_A"/>
    <property type="match status" value="1"/>
</dbReference>
<dbReference type="Proteomes" id="UP000232638">
    <property type="component" value="Chromosome"/>
</dbReference>
<protein>
    <submittedName>
        <fullName evidence="4">DNA protecting protein DprA</fullName>
    </submittedName>
</protein>
<dbReference type="InterPro" id="IPR036388">
    <property type="entry name" value="WH-like_DNA-bd_sf"/>
</dbReference>
<dbReference type="Gene3D" id="3.40.50.450">
    <property type="match status" value="1"/>
</dbReference>
<dbReference type="Gene3D" id="1.10.10.10">
    <property type="entry name" value="Winged helix-like DNA-binding domain superfamily/Winged helix DNA-binding domain"/>
    <property type="match status" value="1"/>
</dbReference>
<dbReference type="RefSeq" id="WP_100922159.1">
    <property type="nucleotide sequence ID" value="NZ_CP020370.1"/>
</dbReference>
<evidence type="ECO:0000256" key="1">
    <source>
        <dbReference type="ARBA" id="ARBA00006525"/>
    </source>
</evidence>
<evidence type="ECO:0000259" key="3">
    <source>
        <dbReference type="Pfam" id="PF02481"/>
    </source>
</evidence>
<organism evidence="4 5">
    <name type="scientific">Candidatus Thiodictyon syntrophicum</name>
    <dbReference type="NCBI Taxonomy" id="1166950"/>
    <lineage>
        <taxon>Bacteria</taxon>
        <taxon>Pseudomonadati</taxon>
        <taxon>Pseudomonadota</taxon>
        <taxon>Gammaproteobacteria</taxon>
        <taxon>Chromatiales</taxon>
        <taxon>Chromatiaceae</taxon>
        <taxon>Thiodictyon</taxon>
    </lineage>
</organism>
<name>A0A2K8UG27_9GAMM</name>
<accession>A0A2K8UG27</accession>
<dbReference type="AlphaFoldDB" id="A0A2K8UG27"/>